<keyword evidence="1" id="KW-0175">Coiled coil</keyword>
<feature type="coiled-coil region" evidence="1">
    <location>
        <begin position="223"/>
        <end position="250"/>
    </location>
</feature>
<accession>A0A8S5R6T6</accession>
<proteinExistence type="predicted"/>
<name>A0A8S5R6T6_9VIRU</name>
<sequence length="347" mass="39753">MAEEKNEVAQKQEFTTALSNWTNTITGLVTRDFEQCGVRFDEYSKRCAMAAMGNIFQLVQSTDKTEMNDLNTSNLREIVEQCASLKLNANAVPREVYFQLRSKQIGGVWKKIVEMGIEGDGNDALLRQFGNNVKKVHPVWLVKEGDEFTYPKRKGLEVEPPSWEEKGLSQKVLRVVYPVELNDGHVEYLISERDSVKVNLIAHIRNNMMNETFGICGDRYKATAQQKKEIKEKKNEILDAVRKCETLEDMLNCEVARPFISAAWLDTPEAMFIRKMRNNAIKKFPKNLNSMASSSLLQMDDTYKNAQEEIRENENSQPFEVEGNVVAEVDATEVPEFAKKDKQDENY</sequence>
<organism evidence="2">
    <name type="scientific">virus sp. ctah610</name>
    <dbReference type="NCBI Taxonomy" id="2826807"/>
    <lineage>
        <taxon>Viruses</taxon>
    </lineage>
</organism>
<evidence type="ECO:0000256" key="1">
    <source>
        <dbReference type="SAM" id="Coils"/>
    </source>
</evidence>
<dbReference type="EMBL" id="BK015827">
    <property type="protein sequence ID" value="DAE27096.1"/>
    <property type="molecule type" value="Genomic_DNA"/>
</dbReference>
<reference evidence="2" key="1">
    <citation type="journal article" date="2021" name="Proc. Natl. Acad. Sci. U.S.A.">
        <title>A Catalog of Tens of Thousands of Viruses from Human Metagenomes Reveals Hidden Associations with Chronic Diseases.</title>
        <authorList>
            <person name="Tisza M.J."/>
            <person name="Buck C.B."/>
        </authorList>
    </citation>
    <scope>NUCLEOTIDE SEQUENCE</scope>
    <source>
        <strain evidence="2">Ctah610</strain>
    </source>
</reference>
<protein>
    <submittedName>
        <fullName evidence="2">RecT family protein</fullName>
    </submittedName>
</protein>
<evidence type="ECO:0000313" key="2">
    <source>
        <dbReference type="EMBL" id="DAE27096.1"/>
    </source>
</evidence>